<keyword evidence="2" id="KW-1185">Reference proteome</keyword>
<evidence type="ECO:0000313" key="2">
    <source>
        <dbReference type="Proteomes" id="UP000198727"/>
    </source>
</evidence>
<proteinExistence type="predicted"/>
<sequence length="171" mass="19128">MTNTERAGRRAKRTAVPDDVRSRTALRRVDYQDAFIVHTGAAGRGSAEDWIRGVFESAPAPLRSSLRLGWRVVGARLGPFPSRAHVVGWRIGENTADGIRLDVDWRIGLRANLVLRTRPSSVTLATFVEHGGRASRIVWSALLPVHVRTLRYLLTRAARVHDSGRPRRPRL</sequence>
<name>A0A1I5MAV3_9PSEU</name>
<evidence type="ECO:0000313" key="1">
    <source>
        <dbReference type="EMBL" id="SFP06477.1"/>
    </source>
</evidence>
<dbReference type="STRING" id="587909.SAMN05421810_101852"/>
<accession>A0A1I5MAV3</accession>
<dbReference type="Proteomes" id="UP000198727">
    <property type="component" value="Unassembled WGS sequence"/>
</dbReference>
<gene>
    <name evidence="1" type="ORF">SAMN05421810_101852</name>
</gene>
<dbReference type="EMBL" id="FOWW01000001">
    <property type="protein sequence ID" value="SFP06477.1"/>
    <property type="molecule type" value="Genomic_DNA"/>
</dbReference>
<dbReference type="RefSeq" id="WP_092528040.1">
    <property type="nucleotide sequence ID" value="NZ_FOWW01000001.1"/>
</dbReference>
<dbReference type="AlphaFoldDB" id="A0A1I5MAV3"/>
<dbReference type="OrthoDB" id="3296590at2"/>
<protein>
    <recommendedName>
        <fullName evidence="3">DUF2867 domain-containing protein</fullName>
    </recommendedName>
</protein>
<reference evidence="2" key="1">
    <citation type="submission" date="2016-10" db="EMBL/GenBank/DDBJ databases">
        <authorList>
            <person name="Varghese N."/>
            <person name="Submissions S."/>
        </authorList>
    </citation>
    <scope>NUCLEOTIDE SEQUENCE [LARGE SCALE GENOMIC DNA]</scope>
    <source>
        <strain evidence="2">CGMCC 4.5579</strain>
    </source>
</reference>
<evidence type="ECO:0008006" key="3">
    <source>
        <dbReference type="Google" id="ProtNLM"/>
    </source>
</evidence>
<organism evidence="1 2">
    <name type="scientific">Amycolatopsis arida</name>
    <dbReference type="NCBI Taxonomy" id="587909"/>
    <lineage>
        <taxon>Bacteria</taxon>
        <taxon>Bacillati</taxon>
        <taxon>Actinomycetota</taxon>
        <taxon>Actinomycetes</taxon>
        <taxon>Pseudonocardiales</taxon>
        <taxon>Pseudonocardiaceae</taxon>
        <taxon>Amycolatopsis</taxon>
    </lineage>
</organism>